<dbReference type="InterPro" id="IPR011075">
    <property type="entry name" value="TetR_C"/>
</dbReference>
<sequence length="187" mass="20922">MSNKLSSKQKLIEAMGELLLEKGLANTSPKDILTRSGVGQGSLYHHFQGKEELAFYAIRYNTNQFISSSEAILNTDKSAYEKLALILHKERNIERGCLIGQMARDRRIMEDPKLGEEVTRGFNWMKQSIEELVRISISDGSISNTLAPLETTTLILSTLQGAYITAKGLQDDTYFHISINALLKALK</sequence>
<evidence type="ECO:0000256" key="2">
    <source>
        <dbReference type="ARBA" id="ARBA00023125"/>
    </source>
</evidence>
<feature type="domain" description="HTH tetR-type" evidence="5">
    <location>
        <begin position="5"/>
        <end position="65"/>
    </location>
</feature>
<dbReference type="AlphaFoldDB" id="A0A1I3I2F8"/>
<dbReference type="Gene3D" id="1.10.357.10">
    <property type="entry name" value="Tetracycline Repressor, domain 2"/>
    <property type="match status" value="1"/>
</dbReference>
<dbReference type="InterPro" id="IPR001647">
    <property type="entry name" value="HTH_TetR"/>
</dbReference>
<dbReference type="Pfam" id="PF00440">
    <property type="entry name" value="TetR_N"/>
    <property type="match status" value="1"/>
</dbReference>
<dbReference type="Proteomes" id="UP000224607">
    <property type="component" value="Unassembled WGS sequence"/>
</dbReference>
<dbReference type="EMBL" id="NITY01000006">
    <property type="protein sequence ID" value="PHM40176.1"/>
    <property type="molecule type" value="Genomic_DNA"/>
</dbReference>
<proteinExistence type="predicted"/>
<feature type="DNA-binding region" description="H-T-H motif" evidence="4">
    <location>
        <begin position="28"/>
        <end position="47"/>
    </location>
</feature>
<protein>
    <submittedName>
        <fullName evidence="6">Encodes MtrR protein</fullName>
    </submittedName>
    <submittedName>
        <fullName evidence="7">Transcriptional regulator, TetR family</fullName>
    </submittedName>
</protein>
<evidence type="ECO:0000259" key="5">
    <source>
        <dbReference type="PROSITE" id="PS50977"/>
    </source>
</evidence>
<dbReference type="SUPFAM" id="SSF48498">
    <property type="entry name" value="Tetracyclin repressor-like, C-terminal domain"/>
    <property type="match status" value="1"/>
</dbReference>
<evidence type="ECO:0000313" key="9">
    <source>
        <dbReference type="Proteomes" id="UP000224607"/>
    </source>
</evidence>
<dbReference type="PANTHER" id="PTHR47506:SF3">
    <property type="entry name" value="HTH-TYPE TRANSCRIPTIONAL REGULATOR LMRA"/>
    <property type="match status" value="1"/>
</dbReference>
<keyword evidence="9" id="KW-1185">Reference proteome</keyword>
<dbReference type="Proteomes" id="UP000198919">
    <property type="component" value="Unassembled WGS sequence"/>
</dbReference>
<dbReference type="EMBL" id="FORG01000001">
    <property type="protein sequence ID" value="SFI42136.1"/>
    <property type="molecule type" value="Genomic_DNA"/>
</dbReference>
<evidence type="ECO:0000313" key="8">
    <source>
        <dbReference type="Proteomes" id="UP000198919"/>
    </source>
</evidence>
<reference evidence="6 9" key="3">
    <citation type="journal article" date="2017" name="Nat. Microbiol.">
        <title>Natural product diversity associated with the nematode symbionts Photorhabdus and Xenorhabdus.</title>
        <authorList>
            <person name="Tobias N.J."/>
            <person name="Wolff H."/>
            <person name="Djahanschiri B."/>
            <person name="Grundmann F."/>
            <person name="Kronenwerth M."/>
            <person name="Shi Y.M."/>
            <person name="Simonyi S."/>
            <person name="Grun P."/>
            <person name="Shapiro-Ilan D."/>
            <person name="Pidot S.J."/>
            <person name="Stinear T.P."/>
            <person name="Ebersberger I."/>
            <person name="Bode H.B."/>
        </authorList>
    </citation>
    <scope>NUCLEOTIDE SEQUENCE [LARGE SCALE GENOMIC DNA]</scope>
    <source>
        <strain evidence="6 9">DSM 17908</strain>
    </source>
</reference>
<dbReference type="SUPFAM" id="SSF46689">
    <property type="entry name" value="Homeodomain-like"/>
    <property type="match status" value="1"/>
</dbReference>
<gene>
    <name evidence="7" type="ORF">SAMN05421680_101167</name>
    <name evidence="6" type="ORF">Xmau_01930</name>
</gene>
<dbReference type="OrthoDB" id="4541465at2"/>
<dbReference type="InterPro" id="IPR009057">
    <property type="entry name" value="Homeodomain-like_sf"/>
</dbReference>
<dbReference type="PRINTS" id="PR00455">
    <property type="entry name" value="HTHTETR"/>
</dbReference>
<evidence type="ECO:0000256" key="4">
    <source>
        <dbReference type="PROSITE-ProRule" id="PRU00335"/>
    </source>
</evidence>
<keyword evidence="3" id="KW-0804">Transcription</keyword>
<organism evidence="7 8">
    <name type="scientific">Xenorhabdus mauleonii</name>
    <dbReference type="NCBI Taxonomy" id="351675"/>
    <lineage>
        <taxon>Bacteria</taxon>
        <taxon>Pseudomonadati</taxon>
        <taxon>Pseudomonadota</taxon>
        <taxon>Gammaproteobacteria</taxon>
        <taxon>Enterobacterales</taxon>
        <taxon>Morganellaceae</taxon>
        <taxon>Xenorhabdus</taxon>
    </lineage>
</organism>
<accession>A0A1I3I2F8</accession>
<dbReference type="Pfam" id="PF16925">
    <property type="entry name" value="TetR_C_13"/>
    <property type="match status" value="1"/>
</dbReference>
<evidence type="ECO:0000256" key="3">
    <source>
        <dbReference type="ARBA" id="ARBA00023163"/>
    </source>
</evidence>
<reference evidence="7" key="1">
    <citation type="submission" date="2016-10" db="EMBL/GenBank/DDBJ databases">
        <authorList>
            <person name="de Groot N.N."/>
        </authorList>
    </citation>
    <scope>NUCLEOTIDE SEQUENCE [LARGE SCALE GENOMIC DNA]</scope>
    <source>
        <strain evidence="7">DSM 17908</strain>
    </source>
</reference>
<evidence type="ECO:0000256" key="1">
    <source>
        <dbReference type="ARBA" id="ARBA00023015"/>
    </source>
</evidence>
<evidence type="ECO:0000313" key="6">
    <source>
        <dbReference type="EMBL" id="PHM40176.1"/>
    </source>
</evidence>
<dbReference type="PROSITE" id="PS50977">
    <property type="entry name" value="HTH_TETR_2"/>
    <property type="match status" value="1"/>
</dbReference>
<dbReference type="InterPro" id="IPR036271">
    <property type="entry name" value="Tet_transcr_reg_TetR-rel_C_sf"/>
</dbReference>
<dbReference type="RefSeq" id="WP_092507145.1">
    <property type="nucleotide sequence ID" value="NZ_CAWNQB010000056.1"/>
</dbReference>
<reference evidence="8" key="2">
    <citation type="submission" date="2016-10" db="EMBL/GenBank/DDBJ databases">
        <authorList>
            <person name="Varghese N."/>
            <person name="Submissions S."/>
        </authorList>
    </citation>
    <scope>NUCLEOTIDE SEQUENCE [LARGE SCALE GENOMIC DNA]</scope>
    <source>
        <strain evidence="8">DSM 17908</strain>
    </source>
</reference>
<dbReference type="GO" id="GO:0003677">
    <property type="term" value="F:DNA binding"/>
    <property type="evidence" value="ECO:0007669"/>
    <property type="project" value="UniProtKB-UniRule"/>
</dbReference>
<name>A0A1I3I2F8_9GAMM</name>
<dbReference type="PANTHER" id="PTHR47506">
    <property type="entry name" value="TRANSCRIPTIONAL REGULATORY PROTEIN"/>
    <property type="match status" value="1"/>
</dbReference>
<keyword evidence="2 4" id="KW-0238">DNA-binding</keyword>
<keyword evidence="1" id="KW-0805">Transcription regulation</keyword>
<evidence type="ECO:0000313" key="7">
    <source>
        <dbReference type="EMBL" id="SFI42136.1"/>
    </source>
</evidence>